<dbReference type="Proteomes" id="UP001066276">
    <property type="component" value="Chromosome 2_2"/>
</dbReference>
<comment type="caution">
    <text evidence="2">The sequence shown here is derived from an EMBL/GenBank/DDBJ whole genome shotgun (WGS) entry which is preliminary data.</text>
</comment>
<name>A0AAV7UUW8_PLEWA</name>
<feature type="compositionally biased region" description="Polar residues" evidence="1">
    <location>
        <begin position="156"/>
        <end position="178"/>
    </location>
</feature>
<dbReference type="EMBL" id="JANPWB010000004">
    <property type="protein sequence ID" value="KAJ1192903.1"/>
    <property type="molecule type" value="Genomic_DNA"/>
</dbReference>
<evidence type="ECO:0000313" key="2">
    <source>
        <dbReference type="EMBL" id="KAJ1192903.1"/>
    </source>
</evidence>
<reference evidence="2" key="1">
    <citation type="journal article" date="2022" name="bioRxiv">
        <title>Sequencing and chromosome-scale assembly of the giantPleurodeles waltlgenome.</title>
        <authorList>
            <person name="Brown T."/>
            <person name="Elewa A."/>
            <person name="Iarovenko S."/>
            <person name="Subramanian E."/>
            <person name="Araus A.J."/>
            <person name="Petzold A."/>
            <person name="Susuki M."/>
            <person name="Suzuki K.-i.T."/>
            <person name="Hayashi T."/>
            <person name="Toyoda A."/>
            <person name="Oliveira C."/>
            <person name="Osipova E."/>
            <person name="Leigh N.D."/>
            <person name="Simon A."/>
            <person name="Yun M.H."/>
        </authorList>
    </citation>
    <scope>NUCLEOTIDE SEQUENCE</scope>
    <source>
        <strain evidence="2">20211129_DDA</strain>
        <tissue evidence="2">Liver</tissue>
    </source>
</reference>
<evidence type="ECO:0000313" key="3">
    <source>
        <dbReference type="Proteomes" id="UP001066276"/>
    </source>
</evidence>
<sequence>MLSYLYCELPHCSLGPRRSPVRALRVAKAGEAGLLEAVMTEIWSGTAGPEACCGSWEDFSMGKWKCHAPWGRCARERSVLHWRSEKLLECSVIMKKLPAESRREGEPRTHRKHNQGHVKFGGLSRSGYSDEIIQCGWTADLELVPKAVVPSRTRGESAQQDTTTTEEVSDVAPNTVTE</sequence>
<protein>
    <submittedName>
        <fullName evidence="2">Uncharacterized protein</fullName>
    </submittedName>
</protein>
<feature type="region of interest" description="Disordered" evidence="1">
    <location>
        <begin position="101"/>
        <end position="120"/>
    </location>
</feature>
<organism evidence="2 3">
    <name type="scientific">Pleurodeles waltl</name>
    <name type="common">Iberian ribbed newt</name>
    <dbReference type="NCBI Taxonomy" id="8319"/>
    <lineage>
        <taxon>Eukaryota</taxon>
        <taxon>Metazoa</taxon>
        <taxon>Chordata</taxon>
        <taxon>Craniata</taxon>
        <taxon>Vertebrata</taxon>
        <taxon>Euteleostomi</taxon>
        <taxon>Amphibia</taxon>
        <taxon>Batrachia</taxon>
        <taxon>Caudata</taxon>
        <taxon>Salamandroidea</taxon>
        <taxon>Salamandridae</taxon>
        <taxon>Pleurodelinae</taxon>
        <taxon>Pleurodeles</taxon>
    </lineage>
</organism>
<evidence type="ECO:0000256" key="1">
    <source>
        <dbReference type="SAM" id="MobiDB-lite"/>
    </source>
</evidence>
<proteinExistence type="predicted"/>
<accession>A0AAV7UUW8</accession>
<gene>
    <name evidence="2" type="ORF">NDU88_002209</name>
</gene>
<dbReference type="AlphaFoldDB" id="A0AAV7UUW8"/>
<keyword evidence="3" id="KW-1185">Reference proteome</keyword>
<feature type="region of interest" description="Disordered" evidence="1">
    <location>
        <begin position="150"/>
        <end position="178"/>
    </location>
</feature>